<keyword evidence="3" id="KW-1185">Reference proteome</keyword>
<sequence length="358" mass="42054">MNDYGHWTVFEEADIKKYIGFVYVITFENGKKYVGAKKIWKRIKAAPDTFKRGPKKGFEESDWKMYTSSSNELNQMLENGIVPKEYLIVGWYPTWGKTLMAEMEMQLANDVLRSNVWLNKQIGGHFNPNCFDDLTESDVTRWLEFDKGNEHVLWPTMYKIGQRTKYVRPEETEKYIKDGWQFGRSRAEKHSTIYTCSNYEIWDYLENKAVKVENQAEFARQNNITAGHLTKLLKGELDLIKDRWGLNPDISRQRFKFALPDMSLKFLSNSDVETYFASTRGSCNKFLKENKIVKLEIEDKKSHIEKLSKLNLVQIKRTTLTSVVMLNSFKDIVNPLSSEEKSETIEWLKQYISYLKNN</sequence>
<evidence type="ECO:0000313" key="2">
    <source>
        <dbReference type="EMBL" id="AJD81893.1"/>
    </source>
</evidence>
<feature type="domain" description="Putative endonuclease SegE-like GIY-YIG" evidence="1">
    <location>
        <begin position="9"/>
        <end position="122"/>
    </location>
</feature>
<dbReference type="GeneID" id="26627407"/>
<reference evidence="2 3" key="1">
    <citation type="submission" date="2014-11" db="EMBL/GenBank/DDBJ databases">
        <title>Complete genome sequence of vB_YenM_TG1, a broad host range bacteriophage which infects Yersinia enterocolitica.</title>
        <authorList>
            <person name="Leon-Velarde C.G."/>
            <person name="Kropinski A.M."/>
            <person name="Chen S."/>
            <person name="Griffiths M.W."/>
            <person name="Odumeru J.A."/>
        </authorList>
    </citation>
    <scope>NUCLEOTIDE SEQUENCE [LARGE SCALE GENOMIC DNA]</scope>
</reference>
<organism evidence="2 3">
    <name type="scientific">Yersinia phage vB_YenM_TG1</name>
    <dbReference type="NCBI Taxonomy" id="1589265"/>
    <lineage>
        <taxon>Viruses</taxon>
        <taxon>Duplodnaviria</taxon>
        <taxon>Heunggongvirae</taxon>
        <taxon>Uroviricota</taxon>
        <taxon>Caudoviricetes</taxon>
        <taxon>Pantevenvirales</taxon>
        <taxon>Straboviridae</taxon>
        <taxon>Tevenvirinae</taxon>
        <taxon>Tegunavirus</taxon>
        <taxon>Tegunavirus yenmtg1</taxon>
    </lineage>
</organism>
<name>A0A0B4ZZB7_9CAUD</name>
<dbReference type="InterPro" id="IPR045566">
    <property type="entry name" value="SegE-like_GIY-YIG"/>
</dbReference>
<gene>
    <name evidence="2" type="ORF">YenMTG1_083</name>
</gene>
<accession>A0A0B4ZZB7</accession>
<dbReference type="Proteomes" id="UP000031805">
    <property type="component" value="Segment"/>
</dbReference>
<dbReference type="RefSeq" id="YP_009200344.1">
    <property type="nucleotide sequence ID" value="NC_028820.1"/>
</dbReference>
<dbReference type="KEGG" id="vg:26627407"/>
<proteinExistence type="predicted"/>
<protein>
    <recommendedName>
        <fullName evidence="1">Putative endonuclease SegE-like GIY-YIG domain-containing protein</fullName>
    </recommendedName>
</protein>
<dbReference type="EMBL" id="KP202158">
    <property type="protein sequence ID" value="AJD81893.1"/>
    <property type="molecule type" value="Genomic_DNA"/>
</dbReference>
<evidence type="ECO:0000259" key="1">
    <source>
        <dbReference type="Pfam" id="PF19835"/>
    </source>
</evidence>
<evidence type="ECO:0000313" key="3">
    <source>
        <dbReference type="Proteomes" id="UP000031805"/>
    </source>
</evidence>
<dbReference type="Pfam" id="PF19835">
    <property type="entry name" value="SegE_GIY-YIG"/>
    <property type="match status" value="1"/>
</dbReference>